<evidence type="ECO:0000259" key="5">
    <source>
        <dbReference type="PROSITE" id="PS01124"/>
    </source>
</evidence>
<dbReference type="SUPFAM" id="SSF46689">
    <property type="entry name" value="Homeodomain-like"/>
    <property type="match status" value="1"/>
</dbReference>
<keyword evidence="2" id="KW-0238">DNA-binding</keyword>
<name>A0A549T5E2_9HYPH</name>
<evidence type="ECO:0000256" key="4">
    <source>
        <dbReference type="SAM" id="MobiDB-lite"/>
    </source>
</evidence>
<dbReference type="InterPro" id="IPR009057">
    <property type="entry name" value="Homeodomain-like_sf"/>
</dbReference>
<keyword evidence="1" id="KW-0805">Transcription regulation</keyword>
<protein>
    <submittedName>
        <fullName evidence="6">Helix-turn-helix domain-containing protein</fullName>
    </submittedName>
</protein>
<dbReference type="PANTHER" id="PTHR43280:SF32">
    <property type="entry name" value="TRANSCRIPTIONAL REGULATORY PROTEIN"/>
    <property type="match status" value="1"/>
</dbReference>
<feature type="region of interest" description="Disordered" evidence="4">
    <location>
        <begin position="1"/>
        <end position="20"/>
    </location>
</feature>
<evidence type="ECO:0000256" key="3">
    <source>
        <dbReference type="ARBA" id="ARBA00023163"/>
    </source>
</evidence>
<dbReference type="AlphaFoldDB" id="A0A549T5E2"/>
<evidence type="ECO:0000313" key="6">
    <source>
        <dbReference type="EMBL" id="TRL37108.1"/>
    </source>
</evidence>
<dbReference type="GO" id="GO:0003700">
    <property type="term" value="F:DNA-binding transcription factor activity"/>
    <property type="evidence" value="ECO:0007669"/>
    <property type="project" value="InterPro"/>
</dbReference>
<comment type="caution">
    <text evidence="6">The sequence shown here is derived from an EMBL/GenBank/DDBJ whole genome shotgun (WGS) entry which is preliminary data.</text>
</comment>
<evidence type="ECO:0000256" key="1">
    <source>
        <dbReference type="ARBA" id="ARBA00023015"/>
    </source>
</evidence>
<dbReference type="GO" id="GO:0043565">
    <property type="term" value="F:sequence-specific DNA binding"/>
    <property type="evidence" value="ECO:0007669"/>
    <property type="project" value="InterPro"/>
</dbReference>
<dbReference type="Gene3D" id="1.10.10.60">
    <property type="entry name" value="Homeodomain-like"/>
    <property type="match status" value="1"/>
</dbReference>
<sequence length="305" mass="32628">MPETIRKTAEPSVAEAQPATSTDAQLFGGALSRTEWSLRGHRNRLFVLCAGSGQIRLSRRAQPISQPLTGPCLLWLPAGEQGVLTIEAGGDGGALAVPDPMLGAAMPTGTAYAPVRDAISRPVLGTRLTLTVARRLTATIGIIGEEAAAGNGLAGADEAIRHHLALVLIALWRVAAPLPAQPRPSPRIIVRSFVQLVDAHMREHWTVPDYAEALGVTADRLNTAVRRATGRTPVDFIHNRLAAEAAILLDGSPLQIAEIADALGFRDAAYFSRFFKRMAGLSPRAYREGLSQRRTLAETSYAAWP</sequence>
<dbReference type="Proteomes" id="UP000316801">
    <property type="component" value="Unassembled WGS sequence"/>
</dbReference>
<dbReference type="PANTHER" id="PTHR43280">
    <property type="entry name" value="ARAC-FAMILY TRANSCRIPTIONAL REGULATOR"/>
    <property type="match status" value="1"/>
</dbReference>
<accession>A0A549T5E2</accession>
<feature type="domain" description="HTH araC/xylS-type" evidence="5">
    <location>
        <begin position="191"/>
        <end position="289"/>
    </location>
</feature>
<proteinExistence type="predicted"/>
<dbReference type="Pfam" id="PF12833">
    <property type="entry name" value="HTH_18"/>
    <property type="match status" value="1"/>
</dbReference>
<dbReference type="PROSITE" id="PS01124">
    <property type="entry name" value="HTH_ARAC_FAMILY_2"/>
    <property type="match status" value="1"/>
</dbReference>
<keyword evidence="3" id="KW-0804">Transcription</keyword>
<dbReference type="EMBL" id="VJMG01000047">
    <property type="protein sequence ID" value="TRL37108.1"/>
    <property type="molecule type" value="Genomic_DNA"/>
</dbReference>
<organism evidence="6 7">
    <name type="scientific">Rhizobium straminoryzae</name>
    <dbReference type="NCBI Taxonomy" id="1387186"/>
    <lineage>
        <taxon>Bacteria</taxon>
        <taxon>Pseudomonadati</taxon>
        <taxon>Pseudomonadota</taxon>
        <taxon>Alphaproteobacteria</taxon>
        <taxon>Hyphomicrobiales</taxon>
        <taxon>Rhizobiaceae</taxon>
        <taxon>Rhizobium/Agrobacterium group</taxon>
        <taxon>Rhizobium</taxon>
    </lineage>
</organism>
<gene>
    <name evidence="6" type="ORF">FNA46_16810</name>
</gene>
<dbReference type="InterPro" id="IPR018060">
    <property type="entry name" value="HTH_AraC"/>
</dbReference>
<reference evidence="6 7" key="1">
    <citation type="submission" date="2019-07" db="EMBL/GenBank/DDBJ databases">
        <title>Ln-dependent methylotrophs.</title>
        <authorList>
            <person name="Tani A."/>
        </authorList>
    </citation>
    <scope>NUCLEOTIDE SEQUENCE [LARGE SCALE GENOMIC DNA]</scope>
    <source>
        <strain evidence="6 7">SM12</strain>
    </source>
</reference>
<keyword evidence="7" id="KW-1185">Reference proteome</keyword>
<dbReference type="SMART" id="SM00342">
    <property type="entry name" value="HTH_ARAC"/>
    <property type="match status" value="1"/>
</dbReference>
<dbReference type="PRINTS" id="PR00032">
    <property type="entry name" value="HTHARAC"/>
</dbReference>
<evidence type="ECO:0000256" key="2">
    <source>
        <dbReference type="ARBA" id="ARBA00023125"/>
    </source>
</evidence>
<evidence type="ECO:0000313" key="7">
    <source>
        <dbReference type="Proteomes" id="UP000316801"/>
    </source>
</evidence>
<dbReference type="InterPro" id="IPR020449">
    <property type="entry name" value="Tscrpt_reg_AraC-type_HTH"/>
</dbReference>
<dbReference type="RefSeq" id="WP_143126357.1">
    <property type="nucleotide sequence ID" value="NZ_VJMG01000047.1"/>
</dbReference>